<proteinExistence type="inferred from homology"/>
<dbReference type="PANTHER" id="PTHR10265:SF45">
    <property type="entry name" value="DACAPO"/>
    <property type="match status" value="1"/>
</dbReference>
<keyword evidence="4" id="KW-0539">Nucleus</keyword>
<dbReference type="GO" id="GO:0051726">
    <property type="term" value="P:regulation of cell cycle"/>
    <property type="evidence" value="ECO:0007669"/>
    <property type="project" value="InterPro"/>
</dbReference>
<keyword evidence="5" id="KW-0131">Cell cycle</keyword>
<evidence type="ECO:0000259" key="7">
    <source>
        <dbReference type="Pfam" id="PF02234"/>
    </source>
</evidence>
<accession>A0AAN7QA17</accession>
<gene>
    <name evidence="8" type="ORF">RN001_003978</name>
</gene>
<comment type="caution">
    <text evidence="8">The sequence shown here is derived from an EMBL/GenBank/DDBJ whole genome shotgun (WGS) entry which is preliminary data.</text>
</comment>
<feature type="domain" description="Cyclin-dependent kinase inhibitor" evidence="7">
    <location>
        <begin position="35"/>
        <end position="68"/>
    </location>
</feature>
<dbReference type="PANTHER" id="PTHR10265">
    <property type="entry name" value="CYCLIN-DEPENDENT KINASE INHIBITOR 1"/>
    <property type="match status" value="1"/>
</dbReference>
<dbReference type="GO" id="GO:0005634">
    <property type="term" value="C:nucleus"/>
    <property type="evidence" value="ECO:0007669"/>
    <property type="project" value="UniProtKB-SubCell"/>
</dbReference>
<feature type="region of interest" description="Disordered" evidence="6">
    <location>
        <begin position="72"/>
        <end position="99"/>
    </location>
</feature>
<comment type="subcellular location">
    <subcellularLocation>
        <location evidence="1">Nucleus</location>
    </subcellularLocation>
</comment>
<evidence type="ECO:0000256" key="3">
    <source>
        <dbReference type="ARBA" id="ARBA00023013"/>
    </source>
</evidence>
<dbReference type="GO" id="GO:0004861">
    <property type="term" value="F:cyclin-dependent protein serine/threonine kinase inhibitor activity"/>
    <property type="evidence" value="ECO:0007669"/>
    <property type="project" value="InterPro"/>
</dbReference>
<evidence type="ECO:0000256" key="6">
    <source>
        <dbReference type="SAM" id="MobiDB-lite"/>
    </source>
</evidence>
<evidence type="ECO:0000313" key="8">
    <source>
        <dbReference type="EMBL" id="KAK4887707.1"/>
    </source>
</evidence>
<dbReference type="EMBL" id="JARPUR010000001">
    <property type="protein sequence ID" value="KAK4887707.1"/>
    <property type="molecule type" value="Genomic_DNA"/>
</dbReference>
<dbReference type="InterPro" id="IPR003175">
    <property type="entry name" value="CDI_dom"/>
</dbReference>
<evidence type="ECO:0000256" key="2">
    <source>
        <dbReference type="ARBA" id="ARBA00006726"/>
    </source>
</evidence>
<evidence type="ECO:0000256" key="1">
    <source>
        <dbReference type="ARBA" id="ARBA00004123"/>
    </source>
</evidence>
<keyword evidence="3" id="KW-0649">Protein kinase inhibitor</keyword>
<dbReference type="Proteomes" id="UP001353858">
    <property type="component" value="Unassembled WGS sequence"/>
</dbReference>
<evidence type="ECO:0000256" key="4">
    <source>
        <dbReference type="ARBA" id="ARBA00023242"/>
    </source>
</evidence>
<dbReference type="Gene3D" id="4.10.365.10">
    <property type="entry name" value="p27"/>
    <property type="match status" value="1"/>
</dbReference>
<evidence type="ECO:0000313" key="9">
    <source>
        <dbReference type="Proteomes" id="UP001353858"/>
    </source>
</evidence>
<sequence length="99" mass="11489">MANNGSTENRNRTRVRRRLFQDDVNDEVTCTPILQQEFKCSIAEAREKWNFDFENETPLEGNWIWTKVSNENNNNEMEDNHNATIAGTTEIDDGDHNAT</sequence>
<dbReference type="InterPro" id="IPR044898">
    <property type="entry name" value="CDI_dom_sf"/>
</dbReference>
<organism evidence="8 9">
    <name type="scientific">Aquatica leii</name>
    <dbReference type="NCBI Taxonomy" id="1421715"/>
    <lineage>
        <taxon>Eukaryota</taxon>
        <taxon>Metazoa</taxon>
        <taxon>Ecdysozoa</taxon>
        <taxon>Arthropoda</taxon>
        <taxon>Hexapoda</taxon>
        <taxon>Insecta</taxon>
        <taxon>Pterygota</taxon>
        <taxon>Neoptera</taxon>
        <taxon>Endopterygota</taxon>
        <taxon>Coleoptera</taxon>
        <taxon>Polyphaga</taxon>
        <taxon>Elateriformia</taxon>
        <taxon>Elateroidea</taxon>
        <taxon>Lampyridae</taxon>
        <taxon>Luciolinae</taxon>
        <taxon>Aquatica</taxon>
    </lineage>
</organism>
<dbReference type="AlphaFoldDB" id="A0AAN7QA17"/>
<evidence type="ECO:0000256" key="5">
    <source>
        <dbReference type="ARBA" id="ARBA00023306"/>
    </source>
</evidence>
<reference evidence="9" key="1">
    <citation type="submission" date="2023-01" db="EMBL/GenBank/DDBJ databases">
        <title>Key to firefly adult light organ development and bioluminescence: homeobox transcription factors regulate luciferase expression and transportation to peroxisome.</title>
        <authorList>
            <person name="Fu X."/>
        </authorList>
    </citation>
    <scope>NUCLEOTIDE SEQUENCE [LARGE SCALE GENOMIC DNA]</scope>
</reference>
<keyword evidence="9" id="KW-1185">Reference proteome</keyword>
<dbReference type="Pfam" id="PF02234">
    <property type="entry name" value="CDI"/>
    <property type="match status" value="1"/>
</dbReference>
<comment type="similarity">
    <text evidence="2">Belongs to the CDI family.</text>
</comment>
<name>A0AAN7QA17_9COLE</name>
<protein>
    <recommendedName>
        <fullName evidence="7">Cyclin-dependent kinase inhibitor domain-containing protein</fullName>
    </recommendedName>
</protein>